<dbReference type="Pfam" id="PF03140">
    <property type="entry name" value="DUF247"/>
    <property type="match status" value="1"/>
</dbReference>
<protein>
    <submittedName>
        <fullName evidence="3">Uncharacterized protein</fullName>
    </submittedName>
</protein>
<feature type="region of interest" description="Disordered" evidence="1">
    <location>
        <begin position="103"/>
        <end position="124"/>
    </location>
</feature>
<dbReference type="AlphaFoldDB" id="A0A4S8J947"/>
<evidence type="ECO:0000256" key="1">
    <source>
        <dbReference type="SAM" id="MobiDB-lite"/>
    </source>
</evidence>
<feature type="transmembrane region" description="Helical" evidence="2">
    <location>
        <begin position="782"/>
        <end position="809"/>
    </location>
</feature>
<evidence type="ECO:0000313" key="3">
    <source>
        <dbReference type="EMBL" id="THU58173.1"/>
    </source>
</evidence>
<dbReference type="EMBL" id="PYDT01000006">
    <property type="protein sequence ID" value="THU58173.1"/>
    <property type="molecule type" value="Genomic_DNA"/>
</dbReference>
<evidence type="ECO:0000313" key="4">
    <source>
        <dbReference type="Proteomes" id="UP000317650"/>
    </source>
</evidence>
<keyword evidence="2" id="KW-0472">Membrane</keyword>
<keyword evidence="4" id="KW-1185">Reference proteome</keyword>
<accession>A0A4S8J947</accession>
<dbReference type="Proteomes" id="UP000317650">
    <property type="component" value="Chromosome 3"/>
</dbReference>
<keyword evidence="2" id="KW-0812">Transmembrane</keyword>
<organism evidence="3 4">
    <name type="scientific">Musa balbisiana</name>
    <name type="common">Banana</name>
    <dbReference type="NCBI Taxonomy" id="52838"/>
    <lineage>
        <taxon>Eukaryota</taxon>
        <taxon>Viridiplantae</taxon>
        <taxon>Streptophyta</taxon>
        <taxon>Embryophyta</taxon>
        <taxon>Tracheophyta</taxon>
        <taxon>Spermatophyta</taxon>
        <taxon>Magnoliopsida</taxon>
        <taxon>Liliopsida</taxon>
        <taxon>Zingiberales</taxon>
        <taxon>Musaceae</taxon>
        <taxon>Musa</taxon>
    </lineage>
</organism>
<dbReference type="PANTHER" id="PTHR31170">
    <property type="entry name" value="BNAC04G53230D PROTEIN"/>
    <property type="match status" value="1"/>
</dbReference>
<reference evidence="3 4" key="1">
    <citation type="journal article" date="2019" name="Nat. Plants">
        <title>Genome sequencing of Musa balbisiana reveals subgenome evolution and function divergence in polyploid bananas.</title>
        <authorList>
            <person name="Yao X."/>
        </authorList>
    </citation>
    <scope>NUCLEOTIDE SEQUENCE [LARGE SCALE GENOMIC DNA]</scope>
    <source>
        <strain evidence="4">cv. DH-PKW</strain>
        <tissue evidence="3">Leaves</tissue>
    </source>
</reference>
<proteinExistence type="predicted"/>
<sequence length="812" mass="93321">MARKSPAALVCSHSYRHAAHAPDAFHEMTASGLRSGHVPLRAFSEAHARDAFDEMTDISRGDDGTKSSQHTDDAFHEMTANGLRSGHIPLRAFSESHARDAFDEMTDSSRGDDGTKSSPHTDDAFHEMTANGLRSGRIPLRVFSERWDLRQNEVCHNIPQSFRLNAIILLLVLVFYLQKRTPSEEIITVSYASQNMTFGWNERIWIEILFADTLGVTFSSSFPAVEDMTVVDTYFGQVPAEKFQFVSFEEMTEIRFPSIHENSKEKVGIMEPMQFGSSSSCGGQIDQTYEEYAGLVSDDDDYWRAGSSREGDTIGDFREHPAGEIGPSMNQRTEIETTRSSSRDSDARLLNDWMESVQHRMTTASRSRRSHNRAPCTIYEVPANIRKHDTQAYEPKVVAIGPYHLEKTGLRITVDDKWRCLRHMLSFASPRFPEEENQLRIWMKNIKDKEELARSCYSRDANMDSYSFVEMLLLDGCFILYILLMIVKKTEVVVEDPRKEESNEVDEKSEKMHNDECPLVGVFWQWNLIKLDLLLLENQIPFFIIQDLFNHTMNPGIKHISIPHLALELFDELHPKMNKDMFHFGPDGNGILHLLHLFHSAMVPSPNYRMTDTECWNPNSPSSSSTQQLHIPSATELGESAVRFRRKDHARSFLEVAFCNGELEIPTLHIFDYSNVLFRNLISFEQCYPGVSPYITAYASFMECIMHRERDVRLLHLKGTVVNRLSTDKDVAVFFKQICYQVSQSCIPSYLSPLYKEVSDHHNHQWRRWSAELKRHYFSNPWVTLSVVAAIILLCLNFIQTLYSVLAYYHKL</sequence>
<feature type="compositionally biased region" description="Basic and acidic residues" evidence="1">
    <location>
        <begin position="333"/>
        <end position="346"/>
    </location>
</feature>
<gene>
    <name evidence="3" type="ORF">C4D60_Mb03t11370</name>
</gene>
<name>A0A4S8J947_MUSBA</name>
<dbReference type="InterPro" id="IPR004158">
    <property type="entry name" value="DUF247_pln"/>
</dbReference>
<keyword evidence="2" id="KW-1133">Transmembrane helix</keyword>
<comment type="caution">
    <text evidence="3">The sequence shown here is derived from an EMBL/GenBank/DDBJ whole genome shotgun (WGS) entry which is preliminary data.</text>
</comment>
<evidence type="ECO:0000256" key="2">
    <source>
        <dbReference type="SAM" id="Phobius"/>
    </source>
</evidence>
<feature type="compositionally biased region" description="Basic and acidic residues" evidence="1">
    <location>
        <begin position="307"/>
        <end position="322"/>
    </location>
</feature>
<feature type="region of interest" description="Disordered" evidence="1">
    <location>
        <begin position="307"/>
        <end position="346"/>
    </location>
</feature>
<dbReference type="PANTHER" id="PTHR31170:SF25">
    <property type="entry name" value="BNAA09G04570D PROTEIN"/>
    <property type="match status" value="1"/>
</dbReference>